<dbReference type="AlphaFoldDB" id="A0A699Z4G9"/>
<keyword evidence="2" id="KW-1185">Reference proteome</keyword>
<sequence length="28" mass="2913">MFRSLEWAIADASHANADPAASARVLAA</sequence>
<comment type="caution">
    <text evidence="1">The sequence shown here is derived from an EMBL/GenBank/DDBJ whole genome shotgun (WGS) entry which is preliminary data.</text>
</comment>
<name>A0A699Z4G9_HAELA</name>
<organism evidence="1 2">
    <name type="scientific">Haematococcus lacustris</name>
    <name type="common">Green alga</name>
    <name type="synonym">Haematococcus pluvialis</name>
    <dbReference type="NCBI Taxonomy" id="44745"/>
    <lineage>
        <taxon>Eukaryota</taxon>
        <taxon>Viridiplantae</taxon>
        <taxon>Chlorophyta</taxon>
        <taxon>core chlorophytes</taxon>
        <taxon>Chlorophyceae</taxon>
        <taxon>CS clade</taxon>
        <taxon>Chlamydomonadales</taxon>
        <taxon>Haematococcaceae</taxon>
        <taxon>Haematococcus</taxon>
    </lineage>
</organism>
<dbReference type="EMBL" id="BLLF01001152">
    <property type="protein sequence ID" value="GFH17463.1"/>
    <property type="molecule type" value="Genomic_DNA"/>
</dbReference>
<reference evidence="1 2" key="1">
    <citation type="submission" date="2020-02" db="EMBL/GenBank/DDBJ databases">
        <title>Draft genome sequence of Haematococcus lacustris strain NIES-144.</title>
        <authorList>
            <person name="Morimoto D."/>
            <person name="Nakagawa S."/>
            <person name="Yoshida T."/>
            <person name="Sawayama S."/>
        </authorList>
    </citation>
    <scope>NUCLEOTIDE SEQUENCE [LARGE SCALE GENOMIC DNA]</scope>
    <source>
        <strain evidence="1 2">NIES-144</strain>
    </source>
</reference>
<protein>
    <submittedName>
        <fullName evidence="1">Uncharacterized protein</fullName>
    </submittedName>
</protein>
<proteinExistence type="predicted"/>
<accession>A0A699Z4G9</accession>
<evidence type="ECO:0000313" key="1">
    <source>
        <dbReference type="EMBL" id="GFH17463.1"/>
    </source>
</evidence>
<evidence type="ECO:0000313" key="2">
    <source>
        <dbReference type="Proteomes" id="UP000485058"/>
    </source>
</evidence>
<gene>
    <name evidence="1" type="ORF">HaLaN_14107</name>
</gene>
<feature type="non-terminal residue" evidence="1">
    <location>
        <position position="28"/>
    </location>
</feature>
<feature type="non-terminal residue" evidence="1">
    <location>
        <position position="1"/>
    </location>
</feature>
<dbReference type="Proteomes" id="UP000485058">
    <property type="component" value="Unassembled WGS sequence"/>
</dbReference>